<evidence type="ECO:0000313" key="2">
    <source>
        <dbReference type="Proteomes" id="UP000191010"/>
    </source>
</evidence>
<name>A0ABN4XTX7_9PSED</name>
<protein>
    <submittedName>
        <fullName evidence="1">Uncharacterized protein</fullName>
    </submittedName>
</protein>
<proteinExistence type="predicted"/>
<evidence type="ECO:0000313" key="1">
    <source>
        <dbReference type="EMBL" id="AQW68616.1"/>
    </source>
</evidence>
<keyword evidence="2" id="KW-1185">Reference proteome</keyword>
<dbReference type="Proteomes" id="UP000191010">
    <property type="component" value="Chromosome"/>
</dbReference>
<organism evidence="1 2">
    <name type="scientific">Pseudomonas parafulva</name>
    <dbReference type="NCBI Taxonomy" id="157782"/>
    <lineage>
        <taxon>Bacteria</taxon>
        <taxon>Pseudomonadati</taxon>
        <taxon>Pseudomonadota</taxon>
        <taxon>Gammaproteobacteria</taxon>
        <taxon>Pseudomonadales</taxon>
        <taxon>Pseudomonadaceae</taxon>
        <taxon>Pseudomonas</taxon>
    </lineage>
</organism>
<gene>
    <name evidence="1" type="ORF">B2J77_10535</name>
</gene>
<accession>A0ABN4XTX7</accession>
<sequence>MQATIHTLVPATGRASRPVSAVTVCVNAPASYYFGYWFSH</sequence>
<dbReference type="EMBL" id="CP019952">
    <property type="protein sequence ID" value="AQW68616.1"/>
    <property type="molecule type" value="Genomic_DNA"/>
</dbReference>
<reference evidence="1 2" key="1">
    <citation type="submission" date="2017-02" db="EMBL/GenBank/DDBJ databases">
        <authorList>
            <person name="Guo L."/>
        </authorList>
    </citation>
    <scope>NUCLEOTIDE SEQUENCE [LARGE SCALE GENOMIC DNA]</scope>
    <source>
        <strain evidence="1 2">PRS09-11288</strain>
    </source>
</reference>